<keyword evidence="2" id="KW-1133">Transmembrane helix</keyword>
<feature type="region of interest" description="Disordered" evidence="1">
    <location>
        <begin position="29"/>
        <end position="50"/>
    </location>
</feature>
<keyword evidence="2" id="KW-0812">Transmembrane</keyword>
<evidence type="ECO:0000256" key="2">
    <source>
        <dbReference type="SAM" id="Phobius"/>
    </source>
</evidence>
<evidence type="ECO:0000313" key="5">
    <source>
        <dbReference type="Proteomes" id="UP001501079"/>
    </source>
</evidence>
<proteinExistence type="predicted"/>
<dbReference type="Proteomes" id="UP001501079">
    <property type="component" value="Unassembled WGS sequence"/>
</dbReference>
<protein>
    <recommendedName>
        <fullName evidence="3">Protein-glutamine gamma-glutamyltransferase-like C-terminal domain-containing protein</fullName>
    </recommendedName>
</protein>
<dbReference type="Pfam" id="PF13559">
    <property type="entry name" value="DUF4129"/>
    <property type="match status" value="1"/>
</dbReference>
<evidence type="ECO:0000313" key="4">
    <source>
        <dbReference type="EMBL" id="GAA4172745.1"/>
    </source>
</evidence>
<sequence>MLGVVLIAAVSFGGVPHFGGPVWVPGQVAPPRQPAPTNTSTLPPSEPQLHGTDSVAGPLVLTVILLIAAAVLLWFMLRAVLRARGRGRTLPVLTAVEADAPPLPDDLGHDPDAEPDAPIVHRGLRLALDALDEQREPADAVVRAWLGLQSAAEDSGVERRPAETPTEFTARVITRVQADAGAAAQLVDVYQAVRFGGHPISSAEVRAARSAIERLLDSWHEPILRARR</sequence>
<reference evidence="5" key="1">
    <citation type="journal article" date="2019" name="Int. J. Syst. Evol. Microbiol.">
        <title>The Global Catalogue of Microorganisms (GCM) 10K type strain sequencing project: providing services to taxonomists for standard genome sequencing and annotation.</title>
        <authorList>
            <consortium name="The Broad Institute Genomics Platform"/>
            <consortium name="The Broad Institute Genome Sequencing Center for Infectious Disease"/>
            <person name="Wu L."/>
            <person name="Ma J."/>
        </authorList>
    </citation>
    <scope>NUCLEOTIDE SEQUENCE [LARGE SCALE GENOMIC DNA]</scope>
    <source>
        <strain evidence="5">JCM 17591</strain>
    </source>
</reference>
<feature type="transmembrane region" description="Helical" evidence="2">
    <location>
        <begin position="55"/>
        <end position="77"/>
    </location>
</feature>
<evidence type="ECO:0000256" key="1">
    <source>
        <dbReference type="SAM" id="MobiDB-lite"/>
    </source>
</evidence>
<accession>A0ABP7ZXE6</accession>
<gene>
    <name evidence="4" type="ORF">GCM10022287_14140</name>
</gene>
<comment type="caution">
    <text evidence="4">The sequence shown here is derived from an EMBL/GenBank/DDBJ whole genome shotgun (WGS) entry which is preliminary data.</text>
</comment>
<keyword evidence="5" id="KW-1185">Reference proteome</keyword>
<name>A0ABP7ZXE6_9MICO</name>
<feature type="domain" description="Protein-glutamine gamma-glutamyltransferase-like C-terminal" evidence="3">
    <location>
        <begin position="144"/>
        <end position="213"/>
    </location>
</feature>
<dbReference type="InterPro" id="IPR025403">
    <property type="entry name" value="TgpA-like_C"/>
</dbReference>
<dbReference type="EMBL" id="BAABBW010000002">
    <property type="protein sequence ID" value="GAA4172745.1"/>
    <property type="molecule type" value="Genomic_DNA"/>
</dbReference>
<keyword evidence="2" id="KW-0472">Membrane</keyword>
<organism evidence="4 5">
    <name type="scientific">Gryllotalpicola koreensis</name>
    <dbReference type="NCBI Taxonomy" id="993086"/>
    <lineage>
        <taxon>Bacteria</taxon>
        <taxon>Bacillati</taxon>
        <taxon>Actinomycetota</taxon>
        <taxon>Actinomycetes</taxon>
        <taxon>Micrococcales</taxon>
        <taxon>Microbacteriaceae</taxon>
        <taxon>Gryllotalpicola</taxon>
    </lineage>
</organism>
<evidence type="ECO:0000259" key="3">
    <source>
        <dbReference type="Pfam" id="PF13559"/>
    </source>
</evidence>